<evidence type="ECO:0000313" key="1">
    <source>
        <dbReference type="EMBL" id="RNA20917.1"/>
    </source>
</evidence>
<evidence type="ECO:0000313" key="2">
    <source>
        <dbReference type="Proteomes" id="UP000276133"/>
    </source>
</evidence>
<keyword evidence="2" id="KW-1185">Reference proteome</keyword>
<organism evidence="1 2">
    <name type="scientific">Brachionus plicatilis</name>
    <name type="common">Marine rotifer</name>
    <name type="synonym">Brachionus muelleri</name>
    <dbReference type="NCBI Taxonomy" id="10195"/>
    <lineage>
        <taxon>Eukaryota</taxon>
        <taxon>Metazoa</taxon>
        <taxon>Spiralia</taxon>
        <taxon>Gnathifera</taxon>
        <taxon>Rotifera</taxon>
        <taxon>Eurotatoria</taxon>
        <taxon>Monogononta</taxon>
        <taxon>Pseudotrocha</taxon>
        <taxon>Ploima</taxon>
        <taxon>Brachionidae</taxon>
        <taxon>Brachionus</taxon>
    </lineage>
</organism>
<reference evidence="1 2" key="1">
    <citation type="journal article" date="2018" name="Sci. Rep.">
        <title>Genomic signatures of local adaptation to the degree of environmental predictability in rotifers.</title>
        <authorList>
            <person name="Franch-Gras L."/>
            <person name="Hahn C."/>
            <person name="Garcia-Roger E.M."/>
            <person name="Carmona M.J."/>
            <person name="Serra M."/>
            <person name="Gomez A."/>
        </authorList>
    </citation>
    <scope>NUCLEOTIDE SEQUENCE [LARGE SCALE GENOMIC DNA]</scope>
    <source>
        <strain evidence="1">HYR1</strain>
    </source>
</reference>
<comment type="caution">
    <text evidence="1">The sequence shown here is derived from an EMBL/GenBank/DDBJ whole genome shotgun (WGS) entry which is preliminary data.</text>
</comment>
<dbReference type="AlphaFoldDB" id="A0A3M7RBM6"/>
<accession>A0A3M7RBM6</accession>
<sequence>MLLALFSLSRVSLLFARARLASKSELLVFNPRFTTSAKSVIYQIEGKKNFQISAIIFLLLDYNILYYSPKTNKIIAKV</sequence>
<protein>
    <submittedName>
        <fullName evidence="1">Uncharacterized protein</fullName>
    </submittedName>
</protein>
<name>A0A3M7RBM6_BRAPC</name>
<dbReference type="Proteomes" id="UP000276133">
    <property type="component" value="Unassembled WGS sequence"/>
</dbReference>
<dbReference type="EMBL" id="REGN01003759">
    <property type="protein sequence ID" value="RNA20917.1"/>
    <property type="molecule type" value="Genomic_DNA"/>
</dbReference>
<gene>
    <name evidence="1" type="ORF">BpHYR1_039066</name>
</gene>
<proteinExistence type="predicted"/>